<gene>
    <name evidence="5" type="ORF">HDG69_002417</name>
</gene>
<keyword evidence="6" id="KW-1185">Reference proteome</keyword>
<dbReference type="Gene3D" id="3.40.50.2300">
    <property type="match status" value="2"/>
</dbReference>
<keyword evidence="2" id="KW-0238">DNA-binding</keyword>
<protein>
    <submittedName>
        <fullName evidence="5">LacI family xylobiose transport system transcriptional regulator</fullName>
    </submittedName>
</protein>
<dbReference type="CDD" id="cd06296">
    <property type="entry name" value="PBP1_CatR-like"/>
    <property type="match status" value="1"/>
</dbReference>
<dbReference type="Proteomes" id="UP000757540">
    <property type="component" value="Unassembled WGS sequence"/>
</dbReference>
<evidence type="ECO:0000313" key="5">
    <source>
        <dbReference type="EMBL" id="NOV97832.1"/>
    </source>
</evidence>
<dbReference type="PANTHER" id="PTHR30146">
    <property type="entry name" value="LACI-RELATED TRANSCRIPTIONAL REPRESSOR"/>
    <property type="match status" value="1"/>
</dbReference>
<dbReference type="SUPFAM" id="SSF53822">
    <property type="entry name" value="Periplasmic binding protein-like I"/>
    <property type="match status" value="1"/>
</dbReference>
<evidence type="ECO:0000256" key="3">
    <source>
        <dbReference type="ARBA" id="ARBA00023163"/>
    </source>
</evidence>
<dbReference type="InterPro" id="IPR028082">
    <property type="entry name" value="Peripla_BP_I"/>
</dbReference>
<dbReference type="PROSITE" id="PS50932">
    <property type="entry name" value="HTH_LACI_2"/>
    <property type="match status" value="1"/>
</dbReference>
<dbReference type="RefSeq" id="WP_171784085.1">
    <property type="nucleotide sequence ID" value="NZ_BAAAML010000005.1"/>
</dbReference>
<dbReference type="CDD" id="cd01392">
    <property type="entry name" value="HTH_LacI"/>
    <property type="match status" value="1"/>
</dbReference>
<dbReference type="Gene3D" id="1.10.260.40">
    <property type="entry name" value="lambda repressor-like DNA-binding domains"/>
    <property type="match status" value="1"/>
</dbReference>
<dbReference type="SUPFAM" id="SSF47413">
    <property type="entry name" value="lambda repressor-like DNA-binding domains"/>
    <property type="match status" value="1"/>
</dbReference>
<feature type="domain" description="HTH lacI-type" evidence="4">
    <location>
        <begin position="12"/>
        <end position="66"/>
    </location>
</feature>
<organism evidence="5 6">
    <name type="scientific">Isoptericola halotolerans</name>
    <dbReference type="NCBI Taxonomy" id="300560"/>
    <lineage>
        <taxon>Bacteria</taxon>
        <taxon>Bacillati</taxon>
        <taxon>Actinomycetota</taxon>
        <taxon>Actinomycetes</taxon>
        <taxon>Micrococcales</taxon>
        <taxon>Promicromonosporaceae</taxon>
        <taxon>Isoptericola</taxon>
    </lineage>
</organism>
<dbReference type="InterPro" id="IPR046335">
    <property type="entry name" value="LacI/GalR-like_sensor"/>
</dbReference>
<name>A0ABX2A7T2_9MICO</name>
<reference evidence="5 6" key="1">
    <citation type="submission" date="2020-05" db="EMBL/GenBank/DDBJ databases">
        <title>Genomic Encyclopedia of Type Strains, Phase III (KMG-III): the genomes of soil and plant-associated and newly described type strains.</title>
        <authorList>
            <person name="Whitman W."/>
        </authorList>
    </citation>
    <scope>NUCLEOTIDE SEQUENCE [LARGE SCALE GENOMIC DNA]</scope>
    <source>
        <strain evidence="5 6">KCTC 19046</strain>
    </source>
</reference>
<dbReference type="InterPro" id="IPR010982">
    <property type="entry name" value="Lambda_DNA-bd_dom_sf"/>
</dbReference>
<dbReference type="PANTHER" id="PTHR30146:SF153">
    <property type="entry name" value="LACTOSE OPERON REPRESSOR"/>
    <property type="match status" value="1"/>
</dbReference>
<proteinExistence type="predicted"/>
<keyword evidence="1" id="KW-0805">Transcription regulation</keyword>
<sequence length="341" mass="36637">MPNLRADGVPRPTLARVAAETDVSVSTVSKVLNGRAGVSSATRERVEKALREHGYSRRNQVQPSARFIELVFSRIDNSWALEMIIGAEKVARESGMSVLLTESGDRHSPGPEWVSGVLARQPAGVILMFSDLSREDRRMLRTRDIPFVVIDPAGDPPPDVASVGTANWSGGFMATRHLIELGHTEIAIITGPDDMLCSTARLSGYRAAMDAAGLSVPAGFVVSGDFHHEDGLERGGELLDRARRPTAIFAGSDLQALGVYEAARERGVGIPDELSVVGFDDIRPAAWAGPPLTTVRAQLTEMAETAARLVLRMRREATPERIELATRMVVRSSTAAPPAGG</sequence>
<dbReference type="InterPro" id="IPR000843">
    <property type="entry name" value="HTH_LacI"/>
</dbReference>
<dbReference type="SMART" id="SM00354">
    <property type="entry name" value="HTH_LACI"/>
    <property type="match status" value="1"/>
</dbReference>
<dbReference type="Pfam" id="PF13377">
    <property type="entry name" value="Peripla_BP_3"/>
    <property type="match status" value="1"/>
</dbReference>
<evidence type="ECO:0000256" key="1">
    <source>
        <dbReference type="ARBA" id="ARBA00023015"/>
    </source>
</evidence>
<evidence type="ECO:0000313" key="6">
    <source>
        <dbReference type="Proteomes" id="UP000757540"/>
    </source>
</evidence>
<accession>A0ABX2A7T2</accession>
<dbReference type="EMBL" id="JABEZU010000003">
    <property type="protein sequence ID" value="NOV97832.1"/>
    <property type="molecule type" value="Genomic_DNA"/>
</dbReference>
<dbReference type="Pfam" id="PF00356">
    <property type="entry name" value="LacI"/>
    <property type="match status" value="1"/>
</dbReference>
<keyword evidence="3" id="KW-0804">Transcription</keyword>
<evidence type="ECO:0000256" key="2">
    <source>
        <dbReference type="ARBA" id="ARBA00023125"/>
    </source>
</evidence>
<evidence type="ECO:0000259" key="4">
    <source>
        <dbReference type="PROSITE" id="PS50932"/>
    </source>
</evidence>
<comment type="caution">
    <text evidence="5">The sequence shown here is derived from an EMBL/GenBank/DDBJ whole genome shotgun (WGS) entry which is preliminary data.</text>
</comment>